<keyword evidence="2" id="KW-1185">Reference proteome</keyword>
<reference evidence="1 2" key="1">
    <citation type="journal article" date="2019" name="Nat. Ecol. Evol.">
        <title>Megaphylogeny resolves global patterns of mushroom evolution.</title>
        <authorList>
            <person name="Varga T."/>
            <person name="Krizsan K."/>
            <person name="Foldi C."/>
            <person name="Dima B."/>
            <person name="Sanchez-Garcia M."/>
            <person name="Sanchez-Ramirez S."/>
            <person name="Szollosi G.J."/>
            <person name="Szarkandi J.G."/>
            <person name="Papp V."/>
            <person name="Albert L."/>
            <person name="Andreopoulos W."/>
            <person name="Angelini C."/>
            <person name="Antonin V."/>
            <person name="Barry K.W."/>
            <person name="Bougher N.L."/>
            <person name="Buchanan P."/>
            <person name="Buyck B."/>
            <person name="Bense V."/>
            <person name="Catcheside P."/>
            <person name="Chovatia M."/>
            <person name="Cooper J."/>
            <person name="Damon W."/>
            <person name="Desjardin D."/>
            <person name="Finy P."/>
            <person name="Geml J."/>
            <person name="Haridas S."/>
            <person name="Hughes K."/>
            <person name="Justo A."/>
            <person name="Karasinski D."/>
            <person name="Kautmanova I."/>
            <person name="Kiss B."/>
            <person name="Kocsube S."/>
            <person name="Kotiranta H."/>
            <person name="LaButti K.M."/>
            <person name="Lechner B.E."/>
            <person name="Liimatainen K."/>
            <person name="Lipzen A."/>
            <person name="Lukacs Z."/>
            <person name="Mihaltcheva S."/>
            <person name="Morgado L.N."/>
            <person name="Niskanen T."/>
            <person name="Noordeloos M.E."/>
            <person name="Ohm R.A."/>
            <person name="Ortiz-Santana B."/>
            <person name="Ovrebo C."/>
            <person name="Racz N."/>
            <person name="Riley R."/>
            <person name="Savchenko A."/>
            <person name="Shiryaev A."/>
            <person name="Soop K."/>
            <person name="Spirin V."/>
            <person name="Szebenyi C."/>
            <person name="Tomsovsky M."/>
            <person name="Tulloss R.E."/>
            <person name="Uehling J."/>
            <person name="Grigoriev I.V."/>
            <person name="Vagvolgyi C."/>
            <person name="Papp T."/>
            <person name="Martin F.M."/>
            <person name="Miettinen O."/>
            <person name="Hibbett D.S."/>
            <person name="Nagy L.G."/>
        </authorList>
    </citation>
    <scope>NUCLEOTIDE SEQUENCE [LARGE SCALE GENOMIC DNA]</scope>
    <source>
        <strain evidence="1 2">NL-1719</strain>
    </source>
</reference>
<evidence type="ECO:0000313" key="1">
    <source>
        <dbReference type="EMBL" id="TFK74730.1"/>
    </source>
</evidence>
<accession>A0ACD3BA67</accession>
<name>A0ACD3BA67_9AGAR</name>
<proteinExistence type="predicted"/>
<organism evidence="1 2">
    <name type="scientific">Pluteus cervinus</name>
    <dbReference type="NCBI Taxonomy" id="181527"/>
    <lineage>
        <taxon>Eukaryota</taxon>
        <taxon>Fungi</taxon>
        <taxon>Dikarya</taxon>
        <taxon>Basidiomycota</taxon>
        <taxon>Agaricomycotina</taxon>
        <taxon>Agaricomycetes</taxon>
        <taxon>Agaricomycetidae</taxon>
        <taxon>Agaricales</taxon>
        <taxon>Pluteineae</taxon>
        <taxon>Pluteaceae</taxon>
        <taxon>Pluteus</taxon>
    </lineage>
</organism>
<sequence length="427" mass="48528">MSSSHRGFRSRGFARRIGRGHSGERRLDGNADSEQILELPAIQIIDLPRDGANTKEEDIYVSDVKSLGSYNRMDEWTLTIVVPGHPRIWLDRSMPYNVPPDVGPPSHGNARCKFEHFVMFPLFVAVDRLVQDEGRDPVDWPSVDFVTDRNNLRKLLRWILGKDDHKTFRIDLQLAGDRTVIMAIWAGDQHRRPILYQRTQQRRNGYGFNFEKESTKSYPGLERSLEYDRVIQYNMSGLNLVVRFEVDGCILPTEGNSGSSGSGEGPSVLSAESELSEQLSSMHLSTPAPPSLTRSFNVVGGGASVPESCILEVTTAKNVHWEEQYPQIFFSQTPHHISAQHVESYFYAMDRTHISSPKLQAVNKKLQPELKKLRRFLGHLQELVILHGKGQRLSLVYGGDKKMRLFRMKNDVCCVPEEFLTRFSTTT</sequence>
<evidence type="ECO:0000313" key="2">
    <source>
        <dbReference type="Proteomes" id="UP000308600"/>
    </source>
</evidence>
<dbReference type="Proteomes" id="UP000308600">
    <property type="component" value="Unassembled WGS sequence"/>
</dbReference>
<gene>
    <name evidence="1" type="ORF">BDN72DRAFT_629096</name>
</gene>
<protein>
    <submittedName>
        <fullName evidence="1">Uncharacterized protein</fullName>
    </submittedName>
</protein>
<dbReference type="EMBL" id="ML208266">
    <property type="protein sequence ID" value="TFK74730.1"/>
    <property type="molecule type" value="Genomic_DNA"/>
</dbReference>